<evidence type="ECO:0000256" key="3">
    <source>
        <dbReference type="ARBA" id="ARBA00036324"/>
    </source>
</evidence>
<dbReference type="OrthoDB" id="7947972at2"/>
<comment type="catalytic activity">
    <reaction evidence="1">
        <text>beta-D-ribopyranose = beta-D-ribofuranose</text>
        <dbReference type="Rhea" id="RHEA:25432"/>
        <dbReference type="ChEBI" id="CHEBI:27476"/>
        <dbReference type="ChEBI" id="CHEBI:47002"/>
        <dbReference type="EC" id="5.4.99.62"/>
    </reaction>
</comment>
<dbReference type="GO" id="GO:0062193">
    <property type="term" value="F:D-ribose pyranase activity"/>
    <property type="evidence" value="ECO:0007669"/>
    <property type="project" value="UniProtKB-EC"/>
</dbReference>
<dbReference type="PANTHER" id="PTHR31690:SF4">
    <property type="entry name" value="FUCOSE MUTAROTASE"/>
    <property type="match status" value="1"/>
</dbReference>
<gene>
    <name evidence="4" type="ORF">TH19_22640</name>
</gene>
<dbReference type="Pfam" id="PF05025">
    <property type="entry name" value="RbsD_FucU"/>
    <property type="match status" value="1"/>
</dbReference>
<evidence type="ECO:0000313" key="4">
    <source>
        <dbReference type="EMBL" id="RCK30344.1"/>
    </source>
</evidence>
<comment type="caution">
    <text evidence="4">The sequence shown here is derived from an EMBL/GenBank/DDBJ whole genome shotgun (WGS) entry which is preliminary data.</text>
</comment>
<comment type="catalytic activity">
    <reaction evidence="3">
        <text>alpha-L-fucose = beta-L-fucose</text>
        <dbReference type="Rhea" id="RHEA:25580"/>
        <dbReference type="ChEBI" id="CHEBI:42548"/>
        <dbReference type="ChEBI" id="CHEBI:42589"/>
        <dbReference type="EC" id="5.1.3.29"/>
    </reaction>
</comment>
<dbReference type="Gene3D" id="3.40.1650.10">
    <property type="entry name" value="RbsD-like domain"/>
    <property type="match status" value="1"/>
</dbReference>
<reference evidence="4 5" key="1">
    <citation type="submission" date="2014-07" db="EMBL/GenBank/DDBJ databases">
        <title>Draft genome sequence of Thalassospira profundimaris 35.</title>
        <authorList>
            <person name="Lai Q."/>
            <person name="Shao Z."/>
        </authorList>
    </citation>
    <scope>NUCLEOTIDE SEQUENCE [LARGE SCALE GENOMIC DNA]</scope>
    <source>
        <strain evidence="4 5">35</strain>
    </source>
</reference>
<protein>
    <submittedName>
        <fullName evidence="4">Ribose ABC transporter</fullName>
    </submittedName>
</protein>
<dbReference type="AlphaFoldDB" id="A0A367VZY0"/>
<proteinExistence type="predicted"/>
<dbReference type="SUPFAM" id="SSF102546">
    <property type="entry name" value="RbsD-like"/>
    <property type="match status" value="1"/>
</dbReference>
<accession>A0A367VZY0</accession>
<dbReference type="Proteomes" id="UP000253226">
    <property type="component" value="Unassembled WGS sequence"/>
</dbReference>
<evidence type="ECO:0000313" key="5">
    <source>
        <dbReference type="Proteomes" id="UP000253226"/>
    </source>
</evidence>
<dbReference type="GO" id="GO:0036373">
    <property type="term" value="F:L-fucose mutarotase activity"/>
    <property type="evidence" value="ECO:0007669"/>
    <property type="project" value="UniProtKB-EC"/>
</dbReference>
<name>A0A367VZY0_9PROT</name>
<sequence>MLKSVHPLLNGELLRTLSDMGHGDEIVIADAHFPSMRLSNTVHRYDGVSGGKMLEAVLTHFPLDMYVDSAAFRMQVVEDPKCVPEICAKYENLIDQFDPGHSLAVLPRFDFYERARNAYAIIATGERAQYANIILKKGIVRHD</sequence>
<dbReference type="GO" id="GO:0006004">
    <property type="term" value="P:fucose metabolic process"/>
    <property type="evidence" value="ECO:0007669"/>
    <property type="project" value="TreeGrafter"/>
</dbReference>
<evidence type="ECO:0000256" key="2">
    <source>
        <dbReference type="ARBA" id="ARBA00023235"/>
    </source>
</evidence>
<keyword evidence="2" id="KW-0413">Isomerase</keyword>
<dbReference type="EMBL" id="JPWF01000028">
    <property type="protein sequence ID" value="RCK30344.1"/>
    <property type="molecule type" value="Genomic_DNA"/>
</dbReference>
<dbReference type="GO" id="GO:0042806">
    <property type="term" value="F:fucose binding"/>
    <property type="evidence" value="ECO:0007669"/>
    <property type="project" value="TreeGrafter"/>
</dbReference>
<dbReference type="InterPro" id="IPR023750">
    <property type="entry name" value="RbsD-like_sf"/>
</dbReference>
<organism evidence="4 5">
    <name type="scientific">Thalassospira profundimaris</name>
    <dbReference type="NCBI Taxonomy" id="502049"/>
    <lineage>
        <taxon>Bacteria</taxon>
        <taxon>Pseudomonadati</taxon>
        <taxon>Pseudomonadota</taxon>
        <taxon>Alphaproteobacteria</taxon>
        <taxon>Rhodospirillales</taxon>
        <taxon>Thalassospiraceae</taxon>
        <taxon>Thalassospira</taxon>
    </lineage>
</organism>
<dbReference type="InterPro" id="IPR007721">
    <property type="entry name" value="RbsD_FucU"/>
</dbReference>
<dbReference type="InterPro" id="IPR050443">
    <property type="entry name" value="RbsD/FucU_mutarotase"/>
</dbReference>
<evidence type="ECO:0000256" key="1">
    <source>
        <dbReference type="ARBA" id="ARBA00000223"/>
    </source>
</evidence>
<dbReference type="RefSeq" id="WP_114104497.1">
    <property type="nucleotide sequence ID" value="NZ_JPWF01000028.1"/>
</dbReference>
<dbReference type="PANTHER" id="PTHR31690">
    <property type="entry name" value="FUCOSE MUTAROTASE"/>
    <property type="match status" value="1"/>
</dbReference>